<evidence type="ECO:0000256" key="7">
    <source>
        <dbReference type="ARBA" id="ARBA00035387"/>
    </source>
</evidence>
<dbReference type="GO" id="GO:0003735">
    <property type="term" value="F:structural constituent of ribosome"/>
    <property type="evidence" value="ECO:0007669"/>
    <property type="project" value="InterPro"/>
</dbReference>
<sequence>MLAAVGMLLLGSAAGFTAVMNPPLRSGVARYAVEVPVRSFEGEAVGSESLDLRTTKSGKDMYVLHRKYVHERRKARAGTASTKTRGEVRGGGRKPYKQKGTGNARRGSTRSPLIVGGGVAHGPRPKNWNNKKINKKEALLAIGIAIQNKAPQTIVVDELCGKLQSPPKTKSVVKLMADLDLDATKNTIMIVDDYDPVLDKSQSNIPHLEMRLQDQITVSDMLWANQVVFSKPAFDWVKAKYGKLVEA</sequence>
<reference evidence="10" key="1">
    <citation type="submission" date="2023-01" db="EMBL/GenBank/DDBJ databases">
        <title>Metagenome sequencing of chrysophaentin producing Chrysophaeum taylorii.</title>
        <authorList>
            <person name="Davison J."/>
            <person name="Bewley C."/>
        </authorList>
    </citation>
    <scope>NUCLEOTIDE SEQUENCE</scope>
    <source>
        <strain evidence="10">NIES-1699</strain>
    </source>
</reference>
<evidence type="ECO:0000256" key="2">
    <source>
        <dbReference type="ARBA" id="ARBA00022730"/>
    </source>
</evidence>
<dbReference type="Pfam" id="PF00573">
    <property type="entry name" value="Ribosomal_L4"/>
    <property type="match status" value="1"/>
</dbReference>
<proteinExistence type="inferred from homology"/>
<dbReference type="PANTHER" id="PTHR10746">
    <property type="entry name" value="50S RIBOSOMAL PROTEIN L4"/>
    <property type="match status" value="1"/>
</dbReference>
<dbReference type="SUPFAM" id="SSF52166">
    <property type="entry name" value="Ribosomal protein L4"/>
    <property type="match status" value="1"/>
</dbReference>
<name>A0AAD7XJY1_9STRA</name>
<keyword evidence="2" id="KW-0699">rRNA-binding</keyword>
<dbReference type="GO" id="GO:0005840">
    <property type="term" value="C:ribosome"/>
    <property type="evidence" value="ECO:0007669"/>
    <property type="project" value="UniProtKB-KW"/>
</dbReference>
<keyword evidence="3" id="KW-0694">RNA-binding</keyword>
<keyword evidence="11" id="KW-1185">Reference proteome</keyword>
<comment type="similarity">
    <text evidence="1">Belongs to the universal ribosomal protein uL4 family.</text>
</comment>
<evidence type="ECO:0000256" key="1">
    <source>
        <dbReference type="ARBA" id="ARBA00010528"/>
    </source>
</evidence>
<keyword evidence="5" id="KW-0687">Ribonucleoprotein</keyword>
<feature type="signal peptide" evidence="9">
    <location>
        <begin position="1"/>
        <end position="15"/>
    </location>
</feature>
<dbReference type="GO" id="GO:0006412">
    <property type="term" value="P:translation"/>
    <property type="evidence" value="ECO:0007669"/>
    <property type="project" value="InterPro"/>
</dbReference>
<feature type="chain" id="PRO_5042277134" description="Large ribosomal subunit protein uL4c" evidence="9">
    <location>
        <begin position="16"/>
        <end position="247"/>
    </location>
</feature>
<gene>
    <name evidence="10" type="ORF">CTAYLR_009843</name>
</gene>
<dbReference type="NCBIfam" id="TIGR03953">
    <property type="entry name" value="rplD_bact"/>
    <property type="match status" value="1"/>
</dbReference>
<evidence type="ECO:0000256" key="4">
    <source>
        <dbReference type="ARBA" id="ARBA00022980"/>
    </source>
</evidence>
<dbReference type="InterPro" id="IPR023574">
    <property type="entry name" value="Ribosomal_uL4_dom_sf"/>
</dbReference>
<dbReference type="PANTHER" id="PTHR10746:SF17">
    <property type="entry name" value="LARGE RIBOSOMAL SUBUNIT PROTEIN UL4C"/>
    <property type="match status" value="1"/>
</dbReference>
<dbReference type="EMBL" id="JAQMWT010000615">
    <property type="protein sequence ID" value="KAJ8598920.1"/>
    <property type="molecule type" value="Genomic_DNA"/>
</dbReference>
<evidence type="ECO:0000313" key="10">
    <source>
        <dbReference type="EMBL" id="KAJ8598920.1"/>
    </source>
</evidence>
<evidence type="ECO:0000256" key="6">
    <source>
        <dbReference type="ARBA" id="ARBA00035208"/>
    </source>
</evidence>
<dbReference type="GO" id="GO:1990904">
    <property type="term" value="C:ribonucleoprotein complex"/>
    <property type="evidence" value="ECO:0007669"/>
    <property type="project" value="UniProtKB-KW"/>
</dbReference>
<evidence type="ECO:0000256" key="3">
    <source>
        <dbReference type="ARBA" id="ARBA00022884"/>
    </source>
</evidence>
<comment type="caution">
    <text evidence="10">The sequence shown here is derived from an EMBL/GenBank/DDBJ whole genome shotgun (WGS) entry which is preliminary data.</text>
</comment>
<organism evidence="10 11">
    <name type="scientific">Chrysophaeum taylorii</name>
    <dbReference type="NCBI Taxonomy" id="2483200"/>
    <lineage>
        <taxon>Eukaryota</taxon>
        <taxon>Sar</taxon>
        <taxon>Stramenopiles</taxon>
        <taxon>Ochrophyta</taxon>
        <taxon>Pelagophyceae</taxon>
        <taxon>Pelagomonadales</taxon>
        <taxon>Pelagomonadaceae</taxon>
        <taxon>Chrysophaeum</taxon>
    </lineage>
</organism>
<accession>A0AAD7XJY1</accession>
<feature type="region of interest" description="Disordered" evidence="8">
    <location>
        <begin position="73"/>
        <end position="130"/>
    </location>
</feature>
<keyword evidence="9" id="KW-0732">Signal</keyword>
<evidence type="ECO:0000256" key="9">
    <source>
        <dbReference type="SAM" id="SignalP"/>
    </source>
</evidence>
<dbReference type="AlphaFoldDB" id="A0AAD7XJY1"/>
<dbReference type="InterPro" id="IPR002136">
    <property type="entry name" value="Ribosomal_uL4"/>
</dbReference>
<evidence type="ECO:0000313" key="11">
    <source>
        <dbReference type="Proteomes" id="UP001230188"/>
    </source>
</evidence>
<dbReference type="HAMAP" id="MF_01328_B">
    <property type="entry name" value="Ribosomal_uL4_B"/>
    <property type="match status" value="1"/>
</dbReference>
<evidence type="ECO:0000256" key="8">
    <source>
        <dbReference type="SAM" id="MobiDB-lite"/>
    </source>
</evidence>
<dbReference type="Gene3D" id="3.40.1370.10">
    <property type="match status" value="1"/>
</dbReference>
<evidence type="ECO:0000256" key="5">
    <source>
        <dbReference type="ARBA" id="ARBA00023274"/>
    </source>
</evidence>
<dbReference type="InterPro" id="IPR013005">
    <property type="entry name" value="Ribosomal_uL4-like"/>
</dbReference>
<keyword evidence="4" id="KW-0689">Ribosomal protein</keyword>
<protein>
    <recommendedName>
        <fullName evidence="6">Large ribosomal subunit protein uL4c</fullName>
    </recommendedName>
    <alternativeName>
        <fullName evidence="7">50S ribosomal protein L4, chloroplastic</fullName>
    </alternativeName>
</protein>
<dbReference type="GO" id="GO:0019843">
    <property type="term" value="F:rRNA binding"/>
    <property type="evidence" value="ECO:0007669"/>
    <property type="project" value="UniProtKB-KW"/>
</dbReference>
<dbReference type="Proteomes" id="UP001230188">
    <property type="component" value="Unassembled WGS sequence"/>
</dbReference>